<protein>
    <submittedName>
        <fullName evidence="1">Uncharacterized protein</fullName>
    </submittedName>
</protein>
<organism evidence="1 2">
    <name type="scientific">Tetranychus urticae</name>
    <name type="common">Two-spotted spider mite</name>
    <dbReference type="NCBI Taxonomy" id="32264"/>
    <lineage>
        <taxon>Eukaryota</taxon>
        <taxon>Metazoa</taxon>
        <taxon>Ecdysozoa</taxon>
        <taxon>Arthropoda</taxon>
        <taxon>Chelicerata</taxon>
        <taxon>Arachnida</taxon>
        <taxon>Acari</taxon>
        <taxon>Acariformes</taxon>
        <taxon>Trombidiformes</taxon>
        <taxon>Prostigmata</taxon>
        <taxon>Eleutherengona</taxon>
        <taxon>Raphignathae</taxon>
        <taxon>Tetranychoidea</taxon>
        <taxon>Tetranychidae</taxon>
        <taxon>Tetranychus</taxon>
    </lineage>
</organism>
<evidence type="ECO:0000313" key="2">
    <source>
        <dbReference type="Proteomes" id="UP000015104"/>
    </source>
</evidence>
<dbReference type="AlphaFoldDB" id="T1K2W0"/>
<dbReference type="HOGENOM" id="CLU_3261135_0_0_1"/>
<keyword evidence="2" id="KW-1185">Reference proteome</keyword>
<reference evidence="1" key="2">
    <citation type="submission" date="2015-06" db="UniProtKB">
        <authorList>
            <consortium name="EnsemblMetazoa"/>
        </authorList>
    </citation>
    <scope>IDENTIFICATION</scope>
</reference>
<dbReference type="Proteomes" id="UP000015104">
    <property type="component" value="Unassembled WGS sequence"/>
</dbReference>
<proteinExistence type="predicted"/>
<sequence>MENDQNGAKETFFQFKAKSNFGFSQICFNIFHQLIIFGKGIF</sequence>
<evidence type="ECO:0000313" key="1">
    <source>
        <dbReference type="EnsemblMetazoa" id="tetur04g06490.1"/>
    </source>
</evidence>
<name>T1K2W0_TETUR</name>
<dbReference type="EnsemblMetazoa" id="tetur04g06490.1">
    <property type="protein sequence ID" value="tetur04g06490.1"/>
    <property type="gene ID" value="tetur04g06490"/>
</dbReference>
<dbReference type="EMBL" id="CAEY01001369">
    <property type="status" value="NOT_ANNOTATED_CDS"/>
    <property type="molecule type" value="Genomic_DNA"/>
</dbReference>
<reference evidence="2" key="1">
    <citation type="submission" date="2011-08" db="EMBL/GenBank/DDBJ databases">
        <authorList>
            <person name="Rombauts S."/>
        </authorList>
    </citation>
    <scope>NUCLEOTIDE SEQUENCE</scope>
    <source>
        <strain evidence="2">London</strain>
    </source>
</reference>
<accession>T1K2W0</accession>